<dbReference type="Proteomes" id="UP000235728">
    <property type="component" value="Unassembled WGS sequence"/>
</dbReference>
<dbReference type="InterPro" id="IPR008949">
    <property type="entry name" value="Isoprenoid_synthase_dom_sf"/>
</dbReference>
<dbReference type="AlphaFoldDB" id="A0A2N6NK74"/>
<dbReference type="EMBL" id="MRVG01000006">
    <property type="protein sequence ID" value="PMB67683.1"/>
    <property type="molecule type" value="Genomic_DNA"/>
</dbReference>
<organism evidence="1 2">
    <name type="scientific">Beauveria bassiana</name>
    <name type="common">White muscardine disease fungus</name>
    <name type="synonym">Tritirachium shiotae</name>
    <dbReference type="NCBI Taxonomy" id="176275"/>
    <lineage>
        <taxon>Eukaryota</taxon>
        <taxon>Fungi</taxon>
        <taxon>Dikarya</taxon>
        <taxon>Ascomycota</taxon>
        <taxon>Pezizomycotina</taxon>
        <taxon>Sordariomycetes</taxon>
        <taxon>Hypocreomycetidae</taxon>
        <taxon>Hypocreales</taxon>
        <taxon>Cordycipitaceae</taxon>
        <taxon>Beauveria</taxon>
    </lineage>
</organism>
<evidence type="ECO:0000313" key="2">
    <source>
        <dbReference type="Proteomes" id="UP000235728"/>
    </source>
</evidence>
<evidence type="ECO:0000313" key="1">
    <source>
        <dbReference type="EMBL" id="PMB67683.1"/>
    </source>
</evidence>
<dbReference type="SUPFAM" id="SSF48576">
    <property type="entry name" value="Terpenoid synthases"/>
    <property type="match status" value="1"/>
</dbReference>
<protein>
    <submittedName>
        <fullName evidence="1">Fusicoccadiene synthase</fullName>
    </submittedName>
</protein>
<sequence length="98" mass="11458">MTNGIWVLNQQHSIDMEEAKLRIRQKVKDFVAQYVMTLEKIKAGQDLSLDSRRLIEAMQYMISGNLIWGNLCPRYHFPTSKLSDFQLSRMKNVLGNRV</sequence>
<proteinExistence type="predicted"/>
<comment type="caution">
    <text evidence="1">The sequence shown here is derived from an EMBL/GenBank/DDBJ whole genome shotgun (WGS) entry which is preliminary data.</text>
</comment>
<gene>
    <name evidence="1" type="primary">bsc8</name>
    <name evidence="1" type="ORF">BM221_005851</name>
</gene>
<dbReference type="Gene3D" id="1.10.600.10">
    <property type="entry name" value="Farnesyl Diphosphate Synthase"/>
    <property type="match status" value="1"/>
</dbReference>
<accession>A0A2N6NK74</accession>
<reference evidence="1 2" key="1">
    <citation type="journal article" date="2016" name="Appl. Microbiol. Biotechnol.">
        <title>Characterization of T-DNA insertion mutants with decreased virulence in the entomopathogenic fungus Beauveria bassiana JEF-007.</title>
        <authorList>
            <person name="Kim S."/>
            <person name="Lee S.J."/>
            <person name="Nai Y.S."/>
            <person name="Yu J.S."/>
            <person name="Lee M.R."/>
            <person name="Yang Y.T."/>
            <person name="Kim J.S."/>
        </authorList>
    </citation>
    <scope>NUCLEOTIDE SEQUENCE [LARGE SCALE GENOMIC DNA]</scope>
    <source>
        <strain evidence="1 2">JEF-007</strain>
    </source>
</reference>
<name>A0A2N6NK74_BEABA</name>